<gene>
    <name evidence="1" type="ORF">BT96DRAFT_943945</name>
</gene>
<accession>A0A6A4H5I5</accession>
<dbReference type="OrthoDB" id="1844152at2759"/>
<evidence type="ECO:0000313" key="2">
    <source>
        <dbReference type="Proteomes" id="UP000799118"/>
    </source>
</evidence>
<proteinExistence type="predicted"/>
<name>A0A6A4H5I5_9AGAR</name>
<organism evidence="1 2">
    <name type="scientific">Gymnopus androsaceus JB14</name>
    <dbReference type="NCBI Taxonomy" id="1447944"/>
    <lineage>
        <taxon>Eukaryota</taxon>
        <taxon>Fungi</taxon>
        <taxon>Dikarya</taxon>
        <taxon>Basidiomycota</taxon>
        <taxon>Agaricomycotina</taxon>
        <taxon>Agaricomycetes</taxon>
        <taxon>Agaricomycetidae</taxon>
        <taxon>Agaricales</taxon>
        <taxon>Marasmiineae</taxon>
        <taxon>Omphalotaceae</taxon>
        <taxon>Gymnopus</taxon>
    </lineage>
</organism>
<reference evidence="1" key="1">
    <citation type="journal article" date="2019" name="Environ. Microbiol.">
        <title>Fungal ecological strategies reflected in gene transcription - a case study of two litter decomposers.</title>
        <authorList>
            <person name="Barbi F."/>
            <person name="Kohler A."/>
            <person name="Barry K."/>
            <person name="Baskaran P."/>
            <person name="Daum C."/>
            <person name="Fauchery L."/>
            <person name="Ihrmark K."/>
            <person name="Kuo A."/>
            <person name="LaButti K."/>
            <person name="Lipzen A."/>
            <person name="Morin E."/>
            <person name="Grigoriev I.V."/>
            <person name="Henrissat B."/>
            <person name="Lindahl B."/>
            <person name="Martin F."/>
        </authorList>
    </citation>
    <scope>NUCLEOTIDE SEQUENCE</scope>
    <source>
        <strain evidence="1">JB14</strain>
    </source>
</reference>
<dbReference type="AlphaFoldDB" id="A0A6A4H5I5"/>
<evidence type="ECO:0000313" key="1">
    <source>
        <dbReference type="EMBL" id="KAE9393381.1"/>
    </source>
</evidence>
<sequence>MYWYRRDNPTPVDVRGIIIICQFMTNVPTSIKCATKHLELLILVQLQKEEEHGSSEWPGKPNDLISGLLDEVQGPVDREKLSRGFLQKCSIHHLQDLSTVNKVDIGSNKGSVDLDMATTTEVQDIVIVESTPRSSSC</sequence>
<protein>
    <submittedName>
        <fullName evidence="1">Uncharacterized protein</fullName>
    </submittedName>
</protein>
<dbReference type="EMBL" id="ML769573">
    <property type="protein sequence ID" value="KAE9393381.1"/>
    <property type="molecule type" value="Genomic_DNA"/>
</dbReference>
<keyword evidence="2" id="KW-1185">Reference proteome</keyword>
<dbReference type="Proteomes" id="UP000799118">
    <property type="component" value="Unassembled WGS sequence"/>
</dbReference>